<evidence type="ECO:0000256" key="16">
    <source>
        <dbReference type="ARBA" id="ARBA00049428"/>
    </source>
</evidence>
<dbReference type="Pfam" id="PF04750">
    <property type="entry name" value="Far-17a_AIG1"/>
    <property type="match status" value="1"/>
</dbReference>
<evidence type="ECO:0000256" key="10">
    <source>
        <dbReference type="ARBA" id="ARBA00048680"/>
    </source>
</evidence>
<name>A0AAU9TB62_EUPED</name>
<keyword evidence="5 17" id="KW-1133">Transmembrane helix</keyword>
<evidence type="ECO:0000256" key="13">
    <source>
        <dbReference type="ARBA" id="ARBA00049221"/>
    </source>
</evidence>
<comment type="catalytic activity">
    <reaction evidence="12">
        <text>9-(9Z-octadecenoyloxy)-octadecanoate + H2O = 9-hydroxy-octadecanoate + (9Z)-octadecenoate + H(+)</text>
        <dbReference type="Rhea" id="RHEA:52048"/>
        <dbReference type="ChEBI" id="CHEBI:15377"/>
        <dbReference type="ChEBI" id="CHEBI:15378"/>
        <dbReference type="ChEBI" id="CHEBI:30823"/>
        <dbReference type="ChEBI" id="CHEBI:136282"/>
        <dbReference type="ChEBI" id="CHEBI:136286"/>
    </reaction>
    <physiologicalReaction direction="left-to-right" evidence="12">
        <dbReference type="Rhea" id="RHEA:52049"/>
    </physiologicalReaction>
</comment>
<comment type="catalytic activity">
    <reaction evidence="9">
        <text>9-hexadecanoyloxy-octadecanoate + H2O = 9-hydroxy-octadecanoate + hexadecanoate + H(+)</text>
        <dbReference type="Rhea" id="RHEA:52052"/>
        <dbReference type="ChEBI" id="CHEBI:7896"/>
        <dbReference type="ChEBI" id="CHEBI:15377"/>
        <dbReference type="ChEBI" id="CHEBI:15378"/>
        <dbReference type="ChEBI" id="CHEBI:83670"/>
        <dbReference type="ChEBI" id="CHEBI:136286"/>
    </reaction>
    <physiologicalReaction direction="left-to-right" evidence="9">
        <dbReference type="Rhea" id="RHEA:52053"/>
    </physiologicalReaction>
</comment>
<evidence type="ECO:0000256" key="15">
    <source>
        <dbReference type="ARBA" id="ARBA00049322"/>
    </source>
</evidence>
<evidence type="ECO:0000256" key="11">
    <source>
        <dbReference type="ARBA" id="ARBA00048701"/>
    </source>
</evidence>
<dbReference type="EMBL" id="CAKOGL010000002">
    <property type="protein sequence ID" value="CAH2084086.1"/>
    <property type="molecule type" value="Genomic_DNA"/>
</dbReference>
<reference evidence="18" key="1">
    <citation type="submission" date="2022-03" db="EMBL/GenBank/DDBJ databases">
        <authorList>
            <person name="Tunstrom K."/>
        </authorList>
    </citation>
    <scope>NUCLEOTIDE SEQUENCE</scope>
</reference>
<feature type="transmembrane region" description="Helical" evidence="17">
    <location>
        <begin position="237"/>
        <end position="260"/>
    </location>
</feature>
<protein>
    <recommendedName>
        <fullName evidence="20">Androgen-dependent TFPI-regulating protein-like</fullName>
    </recommendedName>
</protein>
<evidence type="ECO:0000256" key="2">
    <source>
        <dbReference type="ARBA" id="ARBA00004127"/>
    </source>
</evidence>
<dbReference type="PANTHER" id="PTHR10989:SF16">
    <property type="entry name" value="AT02829P-RELATED"/>
    <property type="match status" value="1"/>
</dbReference>
<keyword evidence="19" id="KW-1185">Reference proteome</keyword>
<gene>
    <name evidence="18" type="ORF">EEDITHA_LOCUS695</name>
</gene>
<comment type="catalytic activity">
    <reaction evidence="10">
        <text>12-octadecanoyloxy-octadecanoate + H2O = 12-hydroxyoctadecanoate + octadecanoate + H(+)</text>
        <dbReference type="Rhea" id="RHEA:52080"/>
        <dbReference type="ChEBI" id="CHEBI:15377"/>
        <dbReference type="ChEBI" id="CHEBI:15378"/>
        <dbReference type="ChEBI" id="CHEBI:25629"/>
        <dbReference type="ChEBI" id="CHEBI:84201"/>
        <dbReference type="ChEBI" id="CHEBI:136330"/>
    </reaction>
    <physiologicalReaction direction="left-to-right" evidence="10">
        <dbReference type="Rhea" id="RHEA:52081"/>
    </physiologicalReaction>
</comment>
<evidence type="ECO:0000256" key="5">
    <source>
        <dbReference type="ARBA" id="ARBA00022989"/>
    </source>
</evidence>
<evidence type="ECO:0000256" key="12">
    <source>
        <dbReference type="ARBA" id="ARBA00048800"/>
    </source>
</evidence>
<comment type="catalytic activity">
    <reaction evidence="16">
        <text>12-(9Z-hexadecenoyloxy)-octadecanoate + H2O = 12-hydroxyoctadecanoate + (9Z)-hexadecenoate + H(+)</text>
        <dbReference type="Rhea" id="RHEA:52072"/>
        <dbReference type="ChEBI" id="CHEBI:15377"/>
        <dbReference type="ChEBI" id="CHEBI:15378"/>
        <dbReference type="ChEBI" id="CHEBI:32372"/>
        <dbReference type="ChEBI" id="CHEBI:84201"/>
        <dbReference type="ChEBI" id="CHEBI:136312"/>
    </reaction>
    <physiologicalReaction direction="left-to-right" evidence="16">
        <dbReference type="Rhea" id="RHEA:52073"/>
    </physiologicalReaction>
</comment>
<comment type="subcellular location">
    <subcellularLocation>
        <location evidence="2">Endomembrane system</location>
        <topology evidence="2">Multi-pass membrane protein</topology>
    </subcellularLocation>
</comment>
<keyword evidence="6 17" id="KW-0472">Membrane</keyword>
<comment type="caution">
    <text evidence="18">The sequence shown here is derived from an EMBL/GenBank/DDBJ whole genome shotgun (WGS) entry which is preliminary data.</text>
</comment>
<dbReference type="GO" id="GO:0016020">
    <property type="term" value="C:membrane"/>
    <property type="evidence" value="ECO:0007669"/>
    <property type="project" value="InterPro"/>
</dbReference>
<sequence>MKPLPPPLISPTVITVGREPTLSEKDDEFMKDWMNEFKATYLRMFGYTVTILMHIGNIVFLKFCMNHKVPNDAELKVFAELQPRYFTCWNFVLHILFSVIGLISDYKLLVNYKNASYKPSKYFEGFKKTLFSAIVWPSTWVVVAVFWPLFLYDRMLIFPRFADKIVSPLSNHIMHTAIIGSIIWEVCFQPRNVPSSHKRNLFHLVFHLLFYFSVLLYTYMERGVWIYPVFKLLNGTIYFPLSILSIGVIAIGSYYAQWYLTELMWGKRQKTMKIR</sequence>
<evidence type="ECO:0000256" key="9">
    <source>
        <dbReference type="ARBA" id="ARBA00047863"/>
    </source>
</evidence>
<comment type="catalytic activity">
    <reaction evidence="7">
        <text>12-hexadecanoyloxy-octadecanoate + H2O = 12-hydroxyoctadecanoate + hexadecanoate + H(+)</text>
        <dbReference type="Rhea" id="RHEA:52056"/>
        <dbReference type="ChEBI" id="CHEBI:7896"/>
        <dbReference type="ChEBI" id="CHEBI:15377"/>
        <dbReference type="ChEBI" id="CHEBI:15378"/>
        <dbReference type="ChEBI" id="CHEBI:83677"/>
        <dbReference type="ChEBI" id="CHEBI:84201"/>
    </reaction>
    <physiologicalReaction direction="left-to-right" evidence="7">
        <dbReference type="Rhea" id="RHEA:52057"/>
    </physiologicalReaction>
</comment>
<evidence type="ECO:0000313" key="18">
    <source>
        <dbReference type="EMBL" id="CAH2084086.1"/>
    </source>
</evidence>
<comment type="catalytic activity">
    <reaction evidence="1">
        <text>9-(9Z-hexadecenoyloxy)-octadecanoate + H2O = (9Z)-hexadecenoate + 9-hydroxy-octadecanoate + H(+)</text>
        <dbReference type="Rhea" id="RHEA:52068"/>
        <dbReference type="ChEBI" id="CHEBI:15377"/>
        <dbReference type="ChEBI" id="CHEBI:15378"/>
        <dbReference type="ChEBI" id="CHEBI:32372"/>
        <dbReference type="ChEBI" id="CHEBI:136286"/>
        <dbReference type="ChEBI" id="CHEBI:136309"/>
    </reaction>
    <physiologicalReaction direction="left-to-right" evidence="1">
        <dbReference type="Rhea" id="RHEA:52069"/>
    </physiologicalReaction>
</comment>
<evidence type="ECO:0008006" key="20">
    <source>
        <dbReference type="Google" id="ProtNLM"/>
    </source>
</evidence>
<comment type="catalytic activity">
    <reaction evidence="14">
        <text>13-(9Z-octadecenoyloxy)-octadecanoate + H2O = 13-hydroxy-octadecanoate + (9Z)-octadecenoate + H(+)</text>
        <dbReference type="Rhea" id="RHEA:52064"/>
        <dbReference type="ChEBI" id="CHEBI:15377"/>
        <dbReference type="ChEBI" id="CHEBI:15378"/>
        <dbReference type="ChEBI" id="CHEBI:30823"/>
        <dbReference type="ChEBI" id="CHEBI:136303"/>
        <dbReference type="ChEBI" id="CHEBI:136304"/>
    </reaction>
    <physiologicalReaction direction="left-to-right" evidence="14">
        <dbReference type="Rhea" id="RHEA:52065"/>
    </physiologicalReaction>
</comment>
<feature type="transmembrane region" description="Helical" evidence="17">
    <location>
        <begin position="200"/>
        <end position="217"/>
    </location>
</feature>
<dbReference type="GO" id="GO:0012505">
    <property type="term" value="C:endomembrane system"/>
    <property type="evidence" value="ECO:0007669"/>
    <property type="project" value="UniProtKB-SubCell"/>
</dbReference>
<dbReference type="Proteomes" id="UP001153954">
    <property type="component" value="Unassembled WGS sequence"/>
</dbReference>
<feature type="transmembrane region" description="Helical" evidence="17">
    <location>
        <begin position="40"/>
        <end position="61"/>
    </location>
</feature>
<keyword evidence="4 17" id="KW-0812">Transmembrane</keyword>
<evidence type="ECO:0000256" key="1">
    <source>
        <dbReference type="ARBA" id="ARBA00000923"/>
    </source>
</evidence>
<comment type="catalytic activity">
    <reaction evidence="15">
        <text>13-(9Z-hexadecenoyloxy)-octadecanoate + H2O = 13-hydroxy-octadecanoate + (9Z)-hexadecenoate + H(+)</text>
        <dbReference type="Rhea" id="RHEA:52076"/>
        <dbReference type="ChEBI" id="CHEBI:15377"/>
        <dbReference type="ChEBI" id="CHEBI:15378"/>
        <dbReference type="ChEBI" id="CHEBI:32372"/>
        <dbReference type="ChEBI" id="CHEBI:136304"/>
        <dbReference type="ChEBI" id="CHEBI:136315"/>
    </reaction>
    <physiologicalReaction direction="left-to-right" evidence="15">
        <dbReference type="Rhea" id="RHEA:52077"/>
    </physiologicalReaction>
</comment>
<organism evidence="18 19">
    <name type="scientific">Euphydryas editha</name>
    <name type="common">Edith's checkerspot</name>
    <dbReference type="NCBI Taxonomy" id="104508"/>
    <lineage>
        <taxon>Eukaryota</taxon>
        <taxon>Metazoa</taxon>
        <taxon>Ecdysozoa</taxon>
        <taxon>Arthropoda</taxon>
        <taxon>Hexapoda</taxon>
        <taxon>Insecta</taxon>
        <taxon>Pterygota</taxon>
        <taxon>Neoptera</taxon>
        <taxon>Endopterygota</taxon>
        <taxon>Lepidoptera</taxon>
        <taxon>Glossata</taxon>
        <taxon>Ditrysia</taxon>
        <taxon>Papilionoidea</taxon>
        <taxon>Nymphalidae</taxon>
        <taxon>Nymphalinae</taxon>
        <taxon>Euphydryas</taxon>
    </lineage>
</organism>
<evidence type="ECO:0000256" key="17">
    <source>
        <dbReference type="SAM" id="Phobius"/>
    </source>
</evidence>
<proteinExistence type="inferred from homology"/>
<accession>A0AAU9TB62</accession>
<dbReference type="InterPro" id="IPR006838">
    <property type="entry name" value="ADTRP_AIG1"/>
</dbReference>
<evidence type="ECO:0000313" key="19">
    <source>
        <dbReference type="Proteomes" id="UP001153954"/>
    </source>
</evidence>
<evidence type="ECO:0000256" key="8">
    <source>
        <dbReference type="ARBA" id="ARBA00047427"/>
    </source>
</evidence>
<feature type="transmembrane region" description="Helical" evidence="17">
    <location>
        <begin position="130"/>
        <end position="152"/>
    </location>
</feature>
<comment type="catalytic activity">
    <reaction evidence="13">
        <text>9-octadecanoyloxy-octadecanoate + H2O = 9-hydroxy-octadecanoate + octadecanoate + H(+)</text>
        <dbReference type="Rhea" id="RHEA:52096"/>
        <dbReference type="ChEBI" id="CHEBI:15377"/>
        <dbReference type="ChEBI" id="CHEBI:15378"/>
        <dbReference type="ChEBI" id="CHEBI:25629"/>
        <dbReference type="ChEBI" id="CHEBI:136286"/>
        <dbReference type="ChEBI" id="CHEBI:136373"/>
    </reaction>
    <physiologicalReaction direction="left-to-right" evidence="13">
        <dbReference type="Rhea" id="RHEA:52097"/>
    </physiologicalReaction>
</comment>
<dbReference type="PANTHER" id="PTHR10989">
    <property type="entry name" value="ANDROGEN-INDUCED PROTEIN 1-RELATED"/>
    <property type="match status" value="1"/>
</dbReference>
<feature type="transmembrane region" description="Helical" evidence="17">
    <location>
        <begin position="91"/>
        <end position="109"/>
    </location>
</feature>
<comment type="similarity">
    <text evidence="3">Belongs to the AIG1 family.</text>
</comment>
<evidence type="ECO:0000256" key="4">
    <source>
        <dbReference type="ARBA" id="ARBA00022692"/>
    </source>
</evidence>
<evidence type="ECO:0000256" key="3">
    <source>
        <dbReference type="ARBA" id="ARBA00009300"/>
    </source>
</evidence>
<dbReference type="AlphaFoldDB" id="A0AAU9TB62"/>
<evidence type="ECO:0000256" key="7">
    <source>
        <dbReference type="ARBA" id="ARBA00047368"/>
    </source>
</evidence>
<comment type="catalytic activity">
    <reaction evidence="8">
        <text>13-octadecanoyloxy-octadecanoate + H2O = 13-hydroxy-octadecanoate + octadecanoate + H(+)</text>
        <dbReference type="Rhea" id="RHEA:52084"/>
        <dbReference type="ChEBI" id="CHEBI:15377"/>
        <dbReference type="ChEBI" id="CHEBI:15378"/>
        <dbReference type="ChEBI" id="CHEBI:25629"/>
        <dbReference type="ChEBI" id="CHEBI:136304"/>
        <dbReference type="ChEBI" id="CHEBI:136335"/>
    </reaction>
    <physiologicalReaction direction="left-to-right" evidence="8">
        <dbReference type="Rhea" id="RHEA:52085"/>
    </physiologicalReaction>
</comment>
<comment type="catalytic activity">
    <reaction evidence="11">
        <text>12-(9Z-octadecenoyloxy)-octadecanoate + H2O = 12-hydroxyoctadecanoate + (9Z)-octadecenoate + H(+)</text>
        <dbReference type="Rhea" id="RHEA:52060"/>
        <dbReference type="ChEBI" id="CHEBI:15377"/>
        <dbReference type="ChEBI" id="CHEBI:15378"/>
        <dbReference type="ChEBI" id="CHEBI:30823"/>
        <dbReference type="ChEBI" id="CHEBI:84201"/>
        <dbReference type="ChEBI" id="CHEBI:136302"/>
    </reaction>
    <physiologicalReaction direction="left-to-right" evidence="11">
        <dbReference type="Rhea" id="RHEA:52061"/>
    </physiologicalReaction>
</comment>
<evidence type="ECO:0000256" key="14">
    <source>
        <dbReference type="ARBA" id="ARBA00049296"/>
    </source>
</evidence>
<evidence type="ECO:0000256" key="6">
    <source>
        <dbReference type="ARBA" id="ARBA00023136"/>
    </source>
</evidence>